<feature type="region of interest" description="Disordered" evidence="2">
    <location>
        <begin position="66"/>
        <end position="87"/>
    </location>
</feature>
<dbReference type="Proteomes" id="UP000078504">
    <property type="component" value="Unassembled WGS sequence"/>
</dbReference>
<dbReference type="AlphaFoldDB" id="A0A1B7HRN3"/>
<dbReference type="Pfam" id="PF04014">
    <property type="entry name" value="MazE_antitoxin"/>
    <property type="match status" value="1"/>
</dbReference>
<gene>
    <name evidence="4" type="ORF">M977_03221</name>
</gene>
<dbReference type="InterPro" id="IPR037914">
    <property type="entry name" value="SpoVT-AbrB_sf"/>
</dbReference>
<feature type="compositionally biased region" description="Basic and acidic residues" evidence="2">
    <location>
        <begin position="70"/>
        <end position="87"/>
    </location>
</feature>
<dbReference type="PROSITE" id="PS51740">
    <property type="entry name" value="SPOVT_ABRB"/>
    <property type="match status" value="1"/>
</dbReference>
<protein>
    <submittedName>
        <fullName evidence="4">VapB family antitoxin</fullName>
    </submittedName>
</protein>
<dbReference type="PATRIC" id="fig|1354253.4.peg.3274"/>
<proteinExistence type="predicted"/>
<dbReference type="GO" id="GO:0003677">
    <property type="term" value="F:DNA binding"/>
    <property type="evidence" value="ECO:0007669"/>
    <property type="project" value="UniProtKB-UniRule"/>
</dbReference>
<dbReference type="InterPro" id="IPR007159">
    <property type="entry name" value="SpoVT-AbrB_dom"/>
</dbReference>
<evidence type="ECO:0000259" key="3">
    <source>
        <dbReference type="PROSITE" id="PS51740"/>
    </source>
</evidence>
<dbReference type="Gene3D" id="2.10.260.10">
    <property type="match status" value="1"/>
</dbReference>
<keyword evidence="1" id="KW-0238">DNA-binding</keyword>
<evidence type="ECO:0000313" key="4">
    <source>
        <dbReference type="EMBL" id="OAT18306.1"/>
    </source>
</evidence>
<reference evidence="4 5" key="1">
    <citation type="submission" date="2016-04" db="EMBL/GenBank/DDBJ databases">
        <title>ATOL: Assembling a taxonomically balanced genome-scale reconstruction of the evolutionary history of the Enterobacteriaceae.</title>
        <authorList>
            <person name="Plunkett G.III."/>
            <person name="Neeno-Eckwall E.C."/>
            <person name="Glasner J.D."/>
            <person name="Perna N.T."/>
        </authorList>
    </citation>
    <scope>NUCLEOTIDE SEQUENCE [LARGE SCALE GENOMIC DNA]</scope>
    <source>
        <strain evidence="4 5">ATCC 51604</strain>
    </source>
</reference>
<evidence type="ECO:0000313" key="5">
    <source>
        <dbReference type="Proteomes" id="UP000078504"/>
    </source>
</evidence>
<dbReference type="RefSeq" id="WP_064516840.1">
    <property type="nucleotide sequence ID" value="NZ_LXEP01000031.1"/>
</dbReference>
<organism evidence="4 5">
    <name type="scientific">Buttiauxella gaviniae ATCC 51604</name>
    <dbReference type="NCBI Taxonomy" id="1354253"/>
    <lineage>
        <taxon>Bacteria</taxon>
        <taxon>Pseudomonadati</taxon>
        <taxon>Pseudomonadota</taxon>
        <taxon>Gammaproteobacteria</taxon>
        <taxon>Enterobacterales</taxon>
        <taxon>Enterobacteriaceae</taxon>
        <taxon>Buttiauxella</taxon>
    </lineage>
</organism>
<evidence type="ECO:0000256" key="1">
    <source>
        <dbReference type="PROSITE-ProRule" id="PRU01076"/>
    </source>
</evidence>
<comment type="caution">
    <text evidence="4">The sequence shown here is derived from an EMBL/GenBank/DDBJ whole genome shotgun (WGS) entry which is preliminary data.</text>
</comment>
<feature type="domain" description="SpoVT-AbrB" evidence="3">
    <location>
        <begin position="5"/>
        <end position="46"/>
    </location>
</feature>
<evidence type="ECO:0000256" key="2">
    <source>
        <dbReference type="SAM" id="MobiDB-lite"/>
    </source>
</evidence>
<accession>A0A1B7HRN3</accession>
<name>A0A1B7HRN3_9ENTR</name>
<dbReference type="SUPFAM" id="SSF89447">
    <property type="entry name" value="AbrB/MazE/MraZ-like"/>
    <property type="match status" value="1"/>
</dbReference>
<dbReference type="EMBL" id="LXEP01000031">
    <property type="protein sequence ID" value="OAT18306.1"/>
    <property type="molecule type" value="Genomic_DNA"/>
</dbReference>
<sequence length="87" mass="9954">MERVAKLFKNGRNQAVRLPVEFEFDTDRVYIRKDKDGNVILSKTPAKPEGWDNVFALLKKAKVPGNFLDEQERNQGTADRDPFAGMD</sequence>